<protein>
    <submittedName>
        <fullName evidence="2">Uncharacterized protein</fullName>
    </submittedName>
</protein>
<evidence type="ECO:0000313" key="3">
    <source>
        <dbReference type="Proteomes" id="UP000236621"/>
    </source>
</evidence>
<sequence>MSEAASPPTERPSVGGEAASSTTQLDEHQLPGDSNTAPPPLEPLFTLLTNSTTNTTVHPRVQYLFADDDTSVLSNPPDRAVVVDLAPSADNTRWTVSWASSLDADFAVTGSCLAAQQADVEASDSSAAMLRIEGVEREPVDDVREDSLPASGSGSAAVGRDDVEALAEDFRRRMGVLKKVVGEGERRRQQLLLPPPHEELAEASKSQDEVGRGGVDDEEGARESD</sequence>
<feature type="region of interest" description="Disordered" evidence="1">
    <location>
        <begin position="1"/>
        <end position="44"/>
    </location>
</feature>
<dbReference type="AlphaFoldDB" id="A0A2K3QKI9"/>
<feature type="region of interest" description="Disordered" evidence="1">
    <location>
        <begin position="184"/>
        <end position="225"/>
    </location>
</feature>
<feature type="compositionally biased region" description="Basic and acidic residues" evidence="1">
    <location>
        <begin position="196"/>
        <end position="225"/>
    </location>
</feature>
<evidence type="ECO:0000313" key="2">
    <source>
        <dbReference type="EMBL" id="PNY28061.1"/>
    </source>
</evidence>
<organism evidence="2 3">
    <name type="scientific">Tolypocladium capitatum</name>
    <dbReference type="NCBI Taxonomy" id="45235"/>
    <lineage>
        <taxon>Eukaryota</taxon>
        <taxon>Fungi</taxon>
        <taxon>Dikarya</taxon>
        <taxon>Ascomycota</taxon>
        <taxon>Pezizomycotina</taxon>
        <taxon>Sordariomycetes</taxon>
        <taxon>Hypocreomycetidae</taxon>
        <taxon>Hypocreales</taxon>
        <taxon>Ophiocordycipitaceae</taxon>
        <taxon>Tolypocladium</taxon>
    </lineage>
</organism>
<dbReference type="Proteomes" id="UP000236621">
    <property type="component" value="Unassembled WGS sequence"/>
</dbReference>
<proteinExistence type="predicted"/>
<feature type="region of interest" description="Disordered" evidence="1">
    <location>
        <begin position="134"/>
        <end position="162"/>
    </location>
</feature>
<reference evidence="2 3" key="1">
    <citation type="submission" date="2017-08" db="EMBL/GenBank/DDBJ databases">
        <title>Harnessing the power of phylogenomics to disentangle the directionality and signatures of interkingdom host jumping in the parasitic fungal genus Tolypocladium.</title>
        <authorList>
            <person name="Quandt C.A."/>
            <person name="Patterson W."/>
            <person name="Spatafora J.W."/>
        </authorList>
    </citation>
    <scope>NUCLEOTIDE SEQUENCE [LARGE SCALE GENOMIC DNA]</scope>
    <source>
        <strain evidence="2 3">CBS 113982</strain>
    </source>
</reference>
<dbReference type="STRING" id="45235.A0A2K3QKI9"/>
<accession>A0A2K3QKI9</accession>
<name>A0A2K3QKI9_9HYPO</name>
<keyword evidence="3" id="KW-1185">Reference proteome</keyword>
<evidence type="ECO:0000256" key="1">
    <source>
        <dbReference type="SAM" id="MobiDB-lite"/>
    </source>
</evidence>
<comment type="caution">
    <text evidence="2">The sequence shown here is derived from an EMBL/GenBank/DDBJ whole genome shotgun (WGS) entry which is preliminary data.</text>
</comment>
<dbReference type="OrthoDB" id="1681166at2759"/>
<feature type="compositionally biased region" description="Basic and acidic residues" evidence="1">
    <location>
        <begin position="134"/>
        <end position="147"/>
    </location>
</feature>
<dbReference type="EMBL" id="NRSZ01000308">
    <property type="protein sequence ID" value="PNY28061.1"/>
    <property type="molecule type" value="Genomic_DNA"/>
</dbReference>
<gene>
    <name evidence="2" type="ORF">TCAP_02009</name>
</gene>